<proteinExistence type="inferred from homology"/>
<evidence type="ECO:0000256" key="4">
    <source>
        <dbReference type="HAMAP-Rule" id="MF_00368"/>
    </source>
</evidence>
<dbReference type="Pfam" id="PF16320">
    <property type="entry name" value="Ribosomal_L12_N"/>
    <property type="match status" value="1"/>
</dbReference>
<dbReference type="EMBL" id="CP021023">
    <property type="protein sequence ID" value="ARN56596.1"/>
    <property type="molecule type" value="Genomic_DNA"/>
</dbReference>
<gene>
    <name evidence="4 8" type="primary">rplL</name>
    <name evidence="8" type="ORF">STSP1_00980</name>
</gene>
<feature type="region of interest" description="Disordered" evidence="5">
    <location>
        <begin position="106"/>
        <end position="136"/>
    </location>
</feature>
<dbReference type="GO" id="GO:0003735">
    <property type="term" value="F:structural constituent of ribosome"/>
    <property type="evidence" value="ECO:0007669"/>
    <property type="project" value="InterPro"/>
</dbReference>
<comment type="similarity">
    <text evidence="1 4">Belongs to the bacterial ribosomal protein bL12 family.</text>
</comment>
<dbReference type="PANTHER" id="PTHR45987:SF4">
    <property type="entry name" value="LARGE RIBOSOMAL SUBUNIT PROTEIN BL12M"/>
    <property type="match status" value="1"/>
</dbReference>
<feature type="compositionally biased region" description="Basic and acidic residues" evidence="5">
    <location>
        <begin position="106"/>
        <end position="127"/>
    </location>
</feature>
<dbReference type="STRING" id="1941349.STSP1_00980"/>
<evidence type="ECO:0000256" key="5">
    <source>
        <dbReference type="SAM" id="MobiDB-lite"/>
    </source>
</evidence>
<dbReference type="Gene3D" id="3.30.1390.10">
    <property type="match status" value="1"/>
</dbReference>
<dbReference type="Proteomes" id="UP000193334">
    <property type="component" value="Chromosome"/>
</dbReference>
<dbReference type="KEGG" id="pbp:STSP1_00980"/>
<dbReference type="GO" id="GO:0003729">
    <property type="term" value="F:mRNA binding"/>
    <property type="evidence" value="ECO:0007669"/>
    <property type="project" value="TreeGrafter"/>
</dbReference>
<dbReference type="InterPro" id="IPR036235">
    <property type="entry name" value="Ribosomal_bL12_oligo_N_sf"/>
</dbReference>
<feature type="domain" description="Large ribosomal subunit protein bL12 oligomerization" evidence="7">
    <location>
        <begin position="12"/>
        <end position="58"/>
    </location>
</feature>
<dbReference type="GO" id="GO:0006412">
    <property type="term" value="P:translation"/>
    <property type="evidence" value="ECO:0007669"/>
    <property type="project" value="UniProtKB-UniRule"/>
</dbReference>
<dbReference type="InterPro" id="IPR008932">
    <property type="entry name" value="Ribosomal_bL12_oligo"/>
</dbReference>
<evidence type="ECO:0000313" key="8">
    <source>
        <dbReference type="EMBL" id="ARN56596.1"/>
    </source>
</evidence>
<dbReference type="SUPFAM" id="SSF54736">
    <property type="entry name" value="ClpS-like"/>
    <property type="match status" value="1"/>
</dbReference>
<reference evidence="9" key="1">
    <citation type="submission" date="2017-04" db="EMBL/GenBank/DDBJ databases">
        <title>Comparative genomics and description of representatives of a novel lineage of planctomycetes thriving in anoxic sediments.</title>
        <authorList>
            <person name="Spring S."/>
            <person name="Bunk B."/>
            <person name="Sproer C."/>
        </authorList>
    </citation>
    <scope>NUCLEOTIDE SEQUENCE [LARGE SCALE GENOMIC DNA]</scope>
    <source>
        <strain evidence="9">ST-PulAB-D4</strain>
    </source>
</reference>
<feature type="domain" description="Large ribosomal subunit protein bL12 C-terminal" evidence="6">
    <location>
        <begin position="70"/>
        <end position="135"/>
    </location>
</feature>
<sequence length="136" mass="14387">MSEEAKTFSDDIKSIGDSIVNLTLMQAKELADYLKEEYGIEPAAGGAVMMAGPAAGGEGGDEEEEEKTSFDVILEAAGDKKIGVIKEVRGITGLGLKEAKELVDNAPKPIKEGASKEEAEEMKKQLEEAGATIKLD</sequence>
<evidence type="ECO:0000259" key="7">
    <source>
        <dbReference type="Pfam" id="PF16320"/>
    </source>
</evidence>
<dbReference type="AlphaFoldDB" id="A0A1W6LLG7"/>
<comment type="function">
    <text evidence="4">Forms part of the ribosomal stalk which helps the ribosome interact with GTP-bound translation factors. Is thus essential for accurate translation.</text>
</comment>
<name>A0A1W6LLG7_9BACT</name>
<dbReference type="OrthoDB" id="9811748at2"/>
<dbReference type="PANTHER" id="PTHR45987">
    <property type="entry name" value="39S RIBOSOMAL PROTEIN L12"/>
    <property type="match status" value="1"/>
</dbReference>
<keyword evidence="2 4" id="KW-0689">Ribosomal protein</keyword>
<dbReference type="FunFam" id="3.30.1390.10:FF:000001">
    <property type="entry name" value="50S ribosomal protein L7/L12"/>
    <property type="match status" value="1"/>
</dbReference>
<dbReference type="HAMAP" id="MF_00368">
    <property type="entry name" value="Ribosomal_bL12"/>
    <property type="match status" value="1"/>
</dbReference>
<dbReference type="NCBIfam" id="TIGR00855">
    <property type="entry name" value="L12"/>
    <property type="match status" value="1"/>
</dbReference>
<accession>A0A1W6LLG7</accession>
<protein>
    <recommendedName>
        <fullName evidence="4">Large ribosomal subunit protein bL12</fullName>
    </recommendedName>
</protein>
<dbReference type="CDD" id="cd00387">
    <property type="entry name" value="Ribosomal_L7_L12"/>
    <property type="match status" value="1"/>
</dbReference>
<comment type="subunit">
    <text evidence="4">Homodimer. Part of the ribosomal stalk of the 50S ribosomal subunit. Forms a multimeric L10(L12)X complex, where L10 forms an elongated spine to which 2 to 4 L12 dimers bind in a sequential fashion. Binds GTP-bound translation factors.</text>
</comment>
<dbReference type="InterPro" id="IPR014719">
    <property type="entry name" value="Ribosomal_bL12_C/ClpS-like"/>
</dbReference>
<evidence type="ECO:0000259" key="6">
    <source>
        <dbReference type="Pfam" id="PF00542"/>
    </source>
</evidence>
<keyword evidence="9" id="KW-1185">Reference proteome</keyword>
<dbReference type="RefSeq" id="WP_085755285.1">
    <property type="nucleotide sequence ID" value="NZ_CP021023.1"/>
</dbReference>
<dbReference type="Gene3D" id="1.20.5.710">
    <property type="entry name" value="Single helix bin"/>
    <property type="match status" value="1"/>
</dbReference>
<organism evidence="8 9">
    <name type="scientific">Sedimentisphaera salicampi</name>
    <dbReference type="NCBI Taxonomy" id="1941349"/>
    <lineage>
        <taxon>Bacteria</taxon>
        <taxon>Pseudomonadati</taxon>
        <taxon>Planctomycetota</taxon>
        <taxon>Phycisphaerae</taxon>
        <taxon>Sedimentisphaerales</taxon>
        <taxon>Sedimentisphaeraceae</taxon>
        <taxon>Sedimentisphaera</taxon>
    </lineage>
</organism>
<dbReference type="InterPro" id="IPR000206">
    <property type="entry name" value="Ribosomal_bL12"/>
</dbReference>
<evidence type="ECO:0000256" key="3">
    <source>
        <dbReference type="ARBA" id="ARBA00023274"/>
    </source>
</evidence>
<dbReference type="GO" id="GO:0022625">
    <property type="term" value="C:cytosolic large ribosomal subunit"/>
    <property type="evidence" value="ECO:0007669"/>
    <property type="project" value="TreeGrafter"/>
</dbReference>
<keyword evidence="3 4" id="KW-0687">Ribonucleoprotein</keyword>
<evidence type="ECO:0000256" key="2">
    <source>
        <dbReference type="ARBA" id="ARBA00022980"/>
    </source>
</evidence>
<evidence type="ECO:0000256" key="1">
    <source>
        <dbReference type="ARBA" id="ARBA00007197"/>
    </source>
</evidence>
<dbReference type="InterPro" id="IPR013823">
    <property type="entry name" value="Ribosomal_bL12_C"/>
</dbReference>
<dbReference type="Pfam" id="PF00542">
    <property type="entry name" value="Ribosomal_L12"/>
    <property type="match status" value="1"/>
</dbReference>
<dbReference type="SUPFAM" id="SSF48300">
    <property type="entry name" value="Ribosomal protein L7/12, oligomerisation (N-terminal) domain"/>
    <property type="match status" value="1"/>
</dbReference>
<evidence type="ECO:0000313" key="9">
    <source>
        <dbReference type="Proteomes" id="UP000193334"/>
    </source>
</evidence>